<proteinExistence type="predicted"/>
<name>A0ACC6CFY3_9BURK</name>
<protein>
    <submittedName>
        <fullName evidence="1">Uncharacterized protein</fullName>
    </submittedName>
</protein>
<reference evidence="1" key="1">
    <citation type="submission" date="2022-08" db="EMBL/GenBank/DDBJ databases">
        <title>Genome sequencing of Pelomonas sp. UHG3.</title>
        <authorList>
            <person name="So Y."/>
        </authorList>
    </citation>
    <scope>NUCLEOTIDE SEQUENCE</scope>
    <source>
        <strain evidence="1">UHG3</strain>
    </source>
</reference>
<dbReference type="EMBL" id="JAPPUY010000006">
    <property type="protein sequence ID" value="MCY4747368.1"/>
    <property type="molecule type" value="Genomic_DNA"/>
</dbReference>
<organism evidence="1 2">
    <name type="scientific">Roseateles hydrophilus</name>
    <dbReference type="NCBI Taxonomy" id="2975054"/>
    <lineage>
        <taxon>Bacteria</taxon>
        <taxon>Pseudomonadati</taxon>
        <taxon>Pseudomonadota</taxon>
        <taxon>Betaproteobacteria</taxon>
        <taxon>Burkholderiales</taxon>
        <taxon>Sphaerotilaceae</taxon>
        <taxon>Roseateles</taxon>
    </lineage>
</organism>
<sequence length="281" mass="31535">MPAKRKVASPSAGTNARKLPEWITDHFKESLNSHELLMQITDISARGISVLRGMPKIVKVLADVEGNSDHPDSVKKLERAQKESELAGTEVEKDFPVLHGLAVVALWSWMEHFVKGFVALWLTHRRDALDVPAVQKLRVRLGEYLLLQKAEQAQFLVELLEQELASPLKRGATRFESLLQPFGLSFQLPDGCGQTLFELQQIRNAIAHRSGRADRRLRSDCPWLKLKINQPVLVSRKMLHAYSGAAGEFLLSLLYRVGDVYSVDLRPTEREAANSSTEPSP</sequence>
<keyword evidence="2" id="KW-1185">Reference proteome</keyword>
<evidence type="ECO:0000313" key="1">
    <source>
        <dbReference type="EMBL" id="MCY4747368.1"/>
    </source>
</evidence>
<accession>A0ACC6CFY3</accession>
<gene>
    <name evidence="1" type="ORF">NYO99_20520</name>
</gene>
<comment type="caution">
    <text evidence="1">The sequence shown here is derived from an EMBL/GenBank/DDBJ whole genome shotgun (WGS) entry which is preliminary data.</text>
</comment>
<evidence type="ECO:0000313" key="2">
    <source>
        <dbReference type="Proteomes" id="UP001076464"/>
    </source>
</evidence>
<dbReference type="Proteomes" id="UP001076464">
    <property type="component" value="Unassembled WGS sequence"/>
</dbReference>